<dbReference type="STRING" id="1300350.Z948_1655"/>
<comment type="similarity">
    <text evidence="1">Belongs to the ComF/GntX family.</text>
</comment>
<dbReference type="InterPro" id="IPR044005">
    <property type="entry name" value="DZR_2"/>
</dbReference>
<dbReference type="CDD" id="cd06223">
    <property type="entry name" value="PRTases_typeI"/>
    <property type="match status" value="1"/>
</dbReference>
<accession>A0A073IMF2</accession>
<evidence type="ECO:0000313" key="3">
    <source>
        <dbReference type="EMBL" id="KEJ90681.1"/>
    </source>
</evidence>
<sequence>MAQLQTAVSMIYPPRCTTCGDLVESDFGLCGPCWRETAFLGGAICDACGVPLTSGGKDGVFHCDTCMQDPPPWVQGRAAVIYRGNGRKLVLALKHGDRQELARPAGVWMANMVRNLVSKDTLVVPVPLHWSRLLRRRYNQSALLGAEVAKNLGVSFCPDALLRRVRTPSLEGLSHEARMVALEKAITPHPKRGHRLDGKPILLVDDVMTSGATLKACTNACFDAGSGPVRILTLARAVKEA</sequence>
<dbReference type="PANTHER" id="PTHR47505:SF1">
    <property type="entry name" value="DNA UTILIZATION PROTEIN YHGH"/>
    <property type="match status" value="1"/>
</dbReference>
<dbReference type="InterPro" id="IPR051910">
    <property type="entry name" value="ComF/GntX_DNA_util-trans"/>
</dbReference>
<dbReference type="Pfam" id="PF18912">
    <property type="entry name" value="DZR_2"/>
    <property type="match status" value="1"/>
</dbReference>
<dbReference type="PANTHER" id="PTHR47505">
    <property type="entry name" value="DNA UTILIZATION PROTEIN YHGH"/>
    <property type="match status" value="1"/>
</dbReference>
<gene>
    <name evidence="3" type="ORF">DSW25_01830</name>
</gene>
<proteinExistence type="inferred from homology"/>
<dbReference type="InterPro" id="IPR000836">
    <property type="entry name" value="PRTase_dom"/>
</dbReference>
<keyword evidence="4" id="KW-1185">Reference proteome</keyword>
<evidence type="ECO:0000259" key="2">
    <source>
        <dbReference type="Pfam" id="PF18912"/>
    </source>
</evidence>
<dbReference type="AlphaFoldDB" id="A0A073IMF2"/>
<evidence type="ECO:0000256" key="1">
    <source>
        <dbReference type="ARBA" id="ARBA00008007"/>
    </source>
</evidence>
<name>A0A073IMF2_9RHOB</name>
<feature type="domain" description="Double zinc ribbon" evidence="2">
    <location>
        <begin position="8"/>
        <end position="67"/>
    </location>
</feature>
<organism evidence="3 4">
    <name type="scientific">Sulfitobacter donghicola DSW-25 = KCTC 12864 = JCM 14565</name>
    <dbReference type="NCBI Taxonomy" id="1300350"/>
    <lineage>
        <taxon>Bacteria</taxon>
        <taxon>Pseudomonadati</taxon>
        <taxon>Pseudomonadota</taxon>
        <taxon>Alphaproteobacteria</taxon>
        <taxon>Rhodobacterales</taxon>
        <taxon>Roseobacteraceae</taxon>
        <taxon>Sulfitobacter</taxon>
    </lineage>
</organism>
<dbReference type="EMBL" id="JAMC01000001">
    <property type="protein sequence ID" value="KEJ90681.1"/>
    <property type="molecule type" value="Genomic_DNA"/>
</dbReference>
<comment type="caution">
    <text evidence="3">The sequence shown here is derived from an EMBL/GenBank/DDBJ whole genome shotgun (WGS) entry which is preliminary data.</text>
</comment>
<dbReference type="Gene3D" id="3.40.50.2020">
    <property type="match status" value="1"/>
</dbReference>
<reference evidence="3 4" key="1">
    <citation type="submission" date="2014-01" db="EMBL/GenBank/DDBJ databases">
        <title>Sulfitobacter donghicola JCM 14565 Genome Sequencing.</title>
        <authorList>
            <person name="Lai Q."/>
            <person name="Hong Z."/>
        </authorList>
    </citation>
    <scope>NUCLEOTIDE SEQUENCE [LARGE SCALE GENOMIC DNA]</scope>
    <source>
        <strain evidence="3 4">JCM 14565</strain>
    </source>
</reference>
<protein>
    <submittedName>
        <fullName evidence="3">Competence protein ComF</fullName>
    </submittedName>
</protein>
<dbReference type="SUPFAM" id="SSF53271">
    <property type="entry name" value="PRTase-like"/>
    <property type="match status" value="1"/>
</dbReference>
<dbReference type="eggNOG" id="COG1040">
    <property type="taxonomic scope" value="Bacteria"/>
</dbReference>
<evidence type="ECO:0000313" key="4">
    <source>
        <dbReference type="Proteomes" id="UP000027734"/>
    </source>
</evidence>
<dbReference type="Proteomes" id="UP000027734">
    <property type="component" value="Unassembled WGS sequence"/>
</dbReference>
<dbReference type="InterPro" id="IPR029057">
    <property type="entry name" value="PRTase-like"/>
</dbReference>